<protein>
    <submittedName>
        <fullName evidence="6">DNA-binding transcriptional LysR family regulator</fullName>
    </submittedName>
</protein>
<dbReference type="AlphaFoldDB" id="A0A7W5Z4U1"/>
<dbReference type="InterPro" id="IPR005119">
    <property type="entry name" value="LysR_subst-bd"/>
</dbReference>
<sequence>MHSSLPFDNFLDVSINSIVSLNKSDFYGIFLFDYIEHIESTMTLKQLEAFYWCATCSSFAIAADRLNIAVSSLSKRISELEESLNTTLFNRSGQRATLTDTGVRLLPRVIELLENMNDLKNQATQLSTLTGRCVFGIGELTALTWLPYLIAKARLAHPELMLNAYVDVGAVLQERLERGEIDFAVVAGRSSRPGIVSEPLVTCDFAWMASPAIHARNASCADLLADGVPLVALPPSAGTTRLIDDWLTAHRVTRFERISCNNWGAVAGMLTLSVGVGIIPESWAAKFAESGQLVRLQDTVPLASLTYTFQSRRGDTRPLIQTMRDHTAAVADFSLAAT</sequence>
<dbReference type="Pfam" id="PF03466">
    <property type="entry name" value="LysR_substrate"/>
    <property type="match status" value="1"/>
</dbReference>
<evidence type="ECO:0000256" key="3">
    <source>
        <dbReference type="ARBA" id="ARBA00023125"/>
    </source>
</evidence>
<evidence type="ECO:0000313" key="6">
    <source>
        <dbReference type="EMBL" id="MBB3809732.1"/>
    </source>
</evidence>
<keyword evidence="4" id="KW-0804">Transcription</keyword>
<evidence type="ECO:0000256" key="4">
    <source>
        <dbReference type="ARBA" id="ARBA00023163"/>
    </source>
</evidence>
<evidence type="ECO:0000256" key="2">
    <source>
        <dbReference type="ARBA" id="ARBA00023015"/>
    </source>
</evidence>
<reference evidence="6 7" key="1">
    <citation type="submission" date="2020-08" db="EMBL/GenBank/DDBJ databases">
        <title>Genomic Encyclopedia of Type Strains, Phase IV (KMG-IV): sequencing the most valuable type-strain genomes for metagenomic binning, comparative biology and taxonomic classification.</title>
        <authorList>
            <person name="Goeker M."/>
        </authorList>
    </citation>
    <scope>NUCLEOTIDE SEQUENCE [LARGE SCALE GENOMIC DNA]</scope>
    <source>
        <strain evidence="6 7">DSM 28760</strain>
    </source>
</reference>
<dbReference type="InterPro" id="IPR000847">
    <property type="entry name" value="LysR_HTH_N"/>
</dbReference>
<evidence type="ECO:0000259" key="5">
    <source>
        <dbReference type="PROSITE" id="PS50931"/>
    </source>
</evidence>
<proteinExistence type="inferred from homology"/>
<dbReference type="FunFam" id="1.10.10.10:FF:000001">
    <property type="entry name" value="LysR family transcriptional regulator"/>
    <property type="match status" value="1"/>
</dbReference>
<dbReference type="Proteomes" id="UP000537592">
    <property type="component" value="Unassembled WGS sequence"/>
</dbReference>
<name>A0A7W5Z4U1_9HYPH</name>
<dbReference type="GO" id="GO:0003700">
    <property type="term" value="F:DNA-binding transcription factor activity"/>
    <property type="evidence" value="ECO:0007669"/>
    <property type="project" value="InterPro"/>
</dbReference>
<dbReference type="PANTHER" id="PTHR30126">
    <property type="entry name" value="HTH-TYPE TRANSCRIPTIONAL REGULATOR"/>
    <property type="match status" value="1"/>
</dbReference>
<keyword evidence="7" id="KW-1185">Reference proteome</keyword>
<comment type="caution">
    <text evidence="6">The sequence shown here is derived from an EMBL/GenBank/DDBJ whole genome shotgun (WGS) entry which is preliminary data.</text>
</comment>
<dbReference type="PANTHER" id="PTHR30126:SF94">
    <property type="entry name" value="LYSR FAMILY TRANSCRIPTIONAL REGULATOR"/>
    <property type="match status" value="1"/>
</dbReference>
<dbReference type="EMBL" id="JACICC010000004">
    <property type="protein sequence ID" value="MBB3809732.1"/>
    <property type="molecule type" value="Genomic_DNA"/>
</dbReference>
<dbReference type="CDD" id="cd05466">
    <property type="entry name" value="PBP2_LTTR_substrate"/>
    <property type="match status" value="1"/>
</dbReference>
<comment type="similarity">
    <text evidence="1">Belongs to the LysR transcriptional regulatory family.</text>
</comment>
<keyword evidence="3 6" id="KW-0238">DNA-binding</keyword>
<dbReference type="Pfam" id="PF00126">
    <property type="entry name" value="HTH_1"/>
    <property type="match status" value="1"/>
</dbReference>
<dbReference type="SUPFAM" id="SSF46785">
    <property type="entry name" value="Winged helix' DNA-binding domain"/>
    <property type="match status" value="1"/>
</dbReference>
<keyword evidence="2" id="KW-0805">Transcription regulation</keyword>
<accession>A0A7W5Z4U1</accession>
<dbReference type="PROSITE" id="PS50931">
    <property type="entry name" value="HTH_LYSR"/>
    <property type="match status" value="1"/>
</dbReference>
<evidence type="ECO:0000313" key="7">
    <source>
        <dbReference type="Proteomes" id="UP000537592"/>
    </source>
</evidence>
<gene>
    <name evidence="6" type="ORF">FHS81_001820</name>
</gene>
<dbReference type="RefSeq" id="WP_210281618.1">
    <property type="nucleotide sequence ID" value="NZ_JACICC010000004.1"/>
</dbReference>
<evidence type="ECO:0000256" key="1">
    <source>
        <dbReference type="ARBA" id="ARBA00009437"/>
    </source>
</evidence>
<dbReference type="Gene3D" id="1.10.10.10">
    <property type="entry name" value="Winged helix-like DNA-binding domain superfamily/Winged helix DNA-binding domain"/>
    <property type="match status" value="1"/>
</dbReference>
<dbReference type="GO" id="GO:0000976">
    <property type="term" value="F:transcription cis-regulatory region binding"/>
    <property type="evidence" value="ECO:0007669"/>
    <property type="project" value="TreeGrafter"/>
</dbReference>
<dbReference type="InterPro" id="IPR036388">
    <property type="entry name" value="WH-like_DNA-bd_sf"/>
</dbReference>
<feature type="domain" description="HTH lysR-type" evidence="5">
    <location>
        <begin position="42"/>
        <end position="99"/>
    </location>
</feature>
<organism evidence="6 7">
    <name type="scientific">Pseudochelatococcus contaminans</name>
    <dbReference type="NCBI Taxonomy" id="1538103"/>
    <lineage>
        <taxon>Bacteria</taxon>
        <taxon>Pseudomonadati</taxon>
        <taxon>Pseudomonadota</taxon>
        <taxon>Alphaproteobacteria</taxon>
        <taxon>Hyphomicrobiales</taxon>
        <taxon>Chelatococcaceae</taxon>
        <taxon>Pseudochelatococcus</taxon>
    </lineage>
</organism>
<dbReference type="SUPFAM" id="SSF53850">
    <property type="entry name" value="Periplasmic binding protein-like II"/>
    <property type="match status" value="1"/>
</dbReference>
<dbReference type="Gene3D" id="3.40.190.10">
    <property type="entry name" value="Periplasmic binding protein-like II"/>
    <property type="match status" value="2"/>
</dbReference>
<dbReference type="InterPro" id="IPR036390">
    <property type="entry name" value="WH_DNA-bd_sf"/>
</dbReference>